<dbReference type="PANTHER" id="PTHR46967:SF1">
    <property type="entry name" value="KERATIN-ASSOCIATED PROTEIN 16-1-LIKE"/>
    <property type="match status" value="1"/>
</dbReference>
<evidence type="ECO:0000259" key="3">
    <source>
        <dbReference type="SMART" id="SM00208"/>
    </source>
</evidence>
<protein>
    <submittedName>
        <fullName evidence="4">Uncharacterized protein</fullName>
    </submittedName>
</protein>
<feature type="domain" description="EGF-like" evidence="2">
    <location>
        <begin position="62"/>
        <end position="114"/>
    </location>
</feature>
<evidence type="ECO:0000259" key="2">
    <source>
        <dbReference type="SMART" id="SM00181"/>
    </source>
</evidence>
<feature type="transmembrane region" description="Helical" evidence="1">
    <location>
        <begin position="1453"/>
        <end position="1473"/>
    </location>
</feature>
<feature type="transmembrane region" description="Helical" evidence="1">
    <location>
        <begin position="1657"/>
        <end position="1677"/>
    </location>
</feature>
<dbReference type="Proteomes" id="UP001165065">
    <property type="component" value="Unassembled WGS sequence"/>
</dbReference>
<dbReference type="Gene3D" id="2.10.50.10">
    <property type="entry name" value="Tumor Necrosis Factor Receptor, subunit A, domain 2"/>
    <property type="match status" value="8"/>
</dbReference>
<keyword evidence="1" id="KW-0472">Membrane</keyword>
<dbReference type="SUPFAM" id="SSF55961">
    <property type="entry name" value="Bet v1-like"/>
    <property type="match status" value="1"/>
</dbReference>
<organism evidence="4 5">
    <name type="scientific">Triparma columacea</name>
    <dbReference type="NCBI Taxonomy" id="722753"/>
    <lineage>
        <taxon>Eukaryota</taxon>
        <taxon>Sar</taxon>
        <taxon>Stramenopiles</taxon>
        <taxon>Ochrophyta</taxon>
        <taxon>Bolidophyceae</taxon>
        <taxon>Parmales</taxon>
        <taxon>Triparmaceae</taxon>
        <taxon>Triparma</taxon>
    </lineage>
</organism>
<feature type="domain" description="TNFR-Cys" evidence="3">
    <location>
        <begin position="562"/>
        <end position="592"/>
    </location>
</feature>
<dbReference type="InterPro" id="IPR001368">
    <property type="entry name" value="TNFR/NGFR_Cys_rich_reg"/>
</dbReference>
<evidence type="ECO:0000313" key="4">
    <source>
        <dbReference type="EMBL" id="GMI19446.1"/>
    </source>
</evidence>
<gene>
    <name evidence="4" type="ORF">TrCOL_g8291</name>
</gene>
<keyword evidence="1" id="KW-0812">Transmembrane</keyword>
<feature type="domain" description="TNFR-Cys" evidence="3">
    <location>
        <begin position="157"/>
        <end position="188"/>
    </location>
</feature>
<sequence>MRGVLPVQIVRRATKVPPKARKLSIATDGTWSESGSMSCTPCPAGRFGDPFIVLDSEDKCTFCSAGEWSHERSTVCSKCSSGRYGTGNSTTNQCEGPCDAGYYGGTGSTNPTCEGLCPAVFEFGATSVSQLGCISCACPVGNACSPSGEEDDKCTACSPGTFASIIGQKSCVSCEAGKVASRNGTAICELCDGGEVPNDVRTACVPCMPGQFAFAGDPLCSICNATKGYVSSKPGSSNCEYCAPGTRADLLTNACVPCPAGKFSIGGTDSCTTCGQGEVSSEGSSSCVSCLPGTVPNGPNGVDCIDCEAGKAAAFGSTECKECNGQGEYSQAKAALCSIAESGHFPRVDRKGANPCQRGKYSPGGVDICSDCDLGSISFLGSSYCSSCPPGTYIDENASFDMESNPGKEVVCVKCPIGTFSQPGTGNGCDVCDVGAGLVAPTEGLTYCKFCGPGKYADSDVNDCRLCPISTYSIGGVPVCQTCPFGFMSESVGSGSCSICAAGSVPSANQTTCVACQPGYFSSPGDQTCKACAGGFYGGGATCKICEPGTFSVIAAPTCSVCQAGKYSIAGASQCSPCPPGSFSSAPKSDICLLCDAGRYSSIDGTKCLGCPDGYVAPTGSHICDPCSAGEFANSNTSNVCKPCAAGRFSSEGSPECEEECPRGYYGEIGSPKCYPCNAGFYTDEVGGGSCKICPGGRYSKEGASVCLECNHGKYSRGGNSDCAQCDPGYYSTIGQSACLMCQGGTVPAPDASICRDCEAGKWSSPGNNECSSCQAGRYSGGGTSSCELCIGGQFSTAKSSQCSKCSPGKKSSIDGTTCDQCSAGYYSSEGSTTCFLCSGGTAPNSEQSECSTCTAGRYSVPGSAGCNYCQAGSFAPEKSSSCSRCSAGRYADAGSATCVSCSVGKKSSDARNSCDDCPPGMYAPSGSSSCIICGGGTVPNSDLSACDTCDHGQYSSAGATTCSTCQKGTYSSTGASSCSVCGSGKIASPGSEVCSTCPAGTMSSDDKAACVECSGGTFSGEGESSCSLCPSGKVSGIRSSTCIECPGGSKSSDDKEVCVDCSGGTYSEPGSSSCTLCDGGTYCPPKSETMELCPPGKFAGSGSIECIACRETSYNDKAGMSSCKECPVNQQGSSDRLSCECKSGFISVLTSDGLLDCKCTPGYTYEAGKCTVCPPGTYKEVIGNGACTSCDKAAVRGSFSTASSILSSVTASNITATVRPPISPLNCTCEKGDFLLDGKPPEEPDFVGHGYCSRCPEGANCVDRGITLQSLPLKPSFWRSDATSQNVVLCKVEKACPQHNVSVAASTDSQCAEGHHGPVCNVCVKGYAKTMLGVCESCEAAVSVPMEGIFILLGALTACFLLYRWLHKRKDAIVEKLWGEDDEHDLTRSLKTKFKIMATYFQMVSSFESVLDIRFPKIFETFSRQLATLVNLDLIKIGKIGCFHESNHYTTLVLSTLGPLLLTALIFIIMFLRRCCVKSAAAKAKIRDYAVETFLLLTFFVFASVSQTIFNTFNCVTYGDDPVYYLAVDQSVSCETEEHQKYQKYAKFMMLFYPLGIPTLYAFLLIRNRSLLKEREDLRLTHPKLVKMTFLFYMYESHVWWFELFECVRRLAMTSLLVFFEPGTMSQTLIALLLATGSVIAFTHFRPYIDSTDDKLATACQISLFFTIFGCLIVRSGVDKQDEYDQDLFGYILIAINLVGAVMLFFHGMTKPAELILGLYAPRQEHDGELKEEGAKLASLDHKAFIRFFESLALSTDAGFEDVVEDPKLKKQWFDWLNRSEAKLEWRNSTGSGPYNEGRASFTVAMELSEVRDYLLNSQCDLRFGAVEQRVVERECEQSNKRVLYTARLLPFPYKNRDYMVEQFHDEASITGGGEVIVSRSLNNEDDFLPTKKQSIEQGFVRMAVKLKGYLLMPSTRFGKACTEVVYVFSSEGNGVLSRVLGKSYIKRGLRHIVDELHDLSQLKHENGFEVARSDYKDLKKKAKKKIARVRRATTKELLLQVASSTPKRGFDMSQLADEREAEAVEMVEVGIPNIHNNARRMAEGKNEKEEVVSFDIFGGKEDSDADSAWFQTANTMLKSTDEGARTSALTTRSDTRSLAVGRFYQDVRQMFDCRHVSRFTWPHMSRWPHVNFPQPRNTVAYIEDVFKDSASSLPVPSNVVSDNIGEFKLFQYRNATYLYGNTNGKAPNLHMAFEGMGWEEDRKEAFLSGGLKNYLLSFSPSPPSITSPIDTSVPGTWLSYTSLRGTQKNFLFYEHSSGLLFAVVSIIPHAIYSVDPATGYMTPFSSAPPPTPNLGFPPHFTLSLSAGPIPLPSDPSSLLVASHVSVGGWGTGTIRQTFFYIYDGTSGSITCATPIFNFNLDGMLEYATHMELRNGFLFLSVGVNNCESALVKIRLGAVLEECVALDMKRKDLLALDYESQSFREKSCDFC</sequence>
<feature type="domain" description="TNFR-Cys" evidence="3">
    <location>
        <begin position="1062"/>
        <end position="1096"/>
    </location>
</feature>
<feature type="transmembrane region" description="Helical" evidence="1">
    <location>
        <begin position="1689"/>
        <end position="1707"/>
    </location>
</feature>
<dbReference type="InterPro" id="IPR009030">
    <property type="entry name" value="Growth_fac_rcpt_cys_sf"/>
</dbReference>
<dbReference type="EMBL" id="BRYA01000494">
    <property type="protein sequence ID" value="GMI19446.1"/>
    <property type="molecule type" value="Genomic_DNA"/>
</dbReference>
<accession>A0A9W7FVV8</accession>
<feature type="domain" description="EGF-like" evidence="2">
    <location>
        <begin position="531"/>
        <end position="576"/>
    </location>
</feature>
<feature type="domain" description="TNFR-Cys" evidence="3">
    <location>
        <begin position="966"/>
        <end position="995"/>
    </location>
</feature>
<name>A0A9W7FVV8_9STRA</name>
<feature type="domain" description="EGF-like" evidence="2">
    <location>
        <begin position="206"/>
        <end position="256"/>
    </location>
</feature>
<feature type="transmembrane region" description="Helical" evidence="1">
    <location>
        <begin position="1494"/>
        <end position="1514"/>
    </location>
</feature>
<dbReference type="OrthoDB" id="10031141at2759"/>
<feature type="domain" description="TNFR-Cys" evidence="3">
    <location>
        <begin position="790"/>
        <end position="819"/>
    </location>
</feature>
<feature type="domain" description="EGF-like" evidence="2">
    <location>
        <begin position="741"/>
        <end position="788"/>
    </location>
</feature>
<keyword evidence="5" id="KW-1185">Reference proteome</keyword>
<dbReference type="SUPFAM" id="SSF57184">
    <property type="entry name" value="Growth factor receptor domain"/>
    <property type="match status" value="7"/>
</dbReference>
<evidence type="ECO:0000256" key="1">
    <source>
        <dbReference type="SAM" id="Phobius"/>
    </source>
</evidence>
<dbReference type="SMART" id="SM00181">
    <property type="entry name" value="EGF"/>
    <property type="match status" value="9"/>
</dbReference>
<dbReference type="InterPro" id="IPR023393">
    <property type="entry name" value="START-like_dom_sf"/>
</dbReference>
<feature type="domain" description="EGF-like" evidence="2">
    <location>
        <begin position="643"/>
        <end position="692"/>
    </location>
</feature>
<dbReference type="InterPro" id="IPR000742">
    <property type="entry name" value="EGF"/>
</dbReference>
<keyword evidence="1" id="KW-1133">Transmembrane helix</keyword>
<dbReference type="InterPro" id="IPR006212">
    <property type="entry name" value="Furin_repeat"/>
</dbReference>
<evidence type="ECO:0000313" key="5">
    <source>
        <dbReference type="Proteomes" id="UP001165065"/>
    </source>
</evidence>
<feature type="domain" description="EGF-like" evidence="2">
    <location>
        <begin position="482"/>
        <end position="530"/>
    </location>
</feature>
<comment type="caution">
    <text evidence="4">The sequence shown here is derived from an EMBL/GenBank/DDBJ whole genome shotgun (WGS) entry which is preliminary data.</text>
</comment>
<dbReference type="SMART" id="SM01411">
    <property type="entry name" value="Ephrin_rec_like"/>
    <property type="match status" value="21"/>
</dbReference>
<dbReference type="InterPro" id="IPR011641">
    <property type="entry name" value="Tyr-kin_ephrin_A/B_rcpt-like"/>
</dbReference>
<dbReference type="PANTHER" id="PTHR46967">
    <property type="entry name" value="INSULIN-LIKE GROWTH FACTOR BINDING PROTEIN,N-TERMINAL"/>
    <property type="match status" value="1"/>
</dbReference>
<dbReference type="SMART" id="SM00261">
    <property type="entry name" value="FU"/>
    <property type="match status" value="10"/>
</dbReference>
<feature type="domain" description="EGF-like" evidence="2">
    <location>
        <begin position="885"/>
        <end position="932"/>
    </location>
</feature>
<feature type="domain" description="EGF-like" evidence="2">
    <location>
        <begin position="577"/>
        <end position="625"/>
    </location>
</feature>
<dbReference type="Pfam" id="PF07699">
    <property type="entry name" value="Ephrin_rec_like"/>
    <property type="match status" value="2"/>
</dbReference>
<dbReference type="Gene3D" id="3.30.530.20">
    <property type="match status" value="1"/>
</dbReference>
<feature type="domain" description="EGF-like" evidence="2">
    <location>
        <begin position="789"/>
        <end position="836"/>
    </location>
</feature>
<dbReference type="SMART" id="SM00208">
    <property type="entry name" value="TNFR"/>
    <property type="match status" value="5"/>
</dbReference>
<proteinExistence type="predicted"/>
<feature type="transmembrane region" description="Helical" evidence="1">
    <location>
        <begin position="1546"/>
        <end position="1565"/>
    </location>
</feature>
<reference evidence="5" key="1">
    <citation type="journal article" date="2023" name="Commun. Biol.">
        <title>Genome analysis of Parmales, the sister group of diatoms, reveals the evolutionary specialization of diatoms from phago-mixotrophs to photoautotrophs.</title>
        <authorList>
            <person name="Ban H."/>
            <person name="Sato S."/>
            <person name="Yoshikawa S."/>
            <person name="Yamada K."/>
            <person name="Nakamura Y."/>
            <person name="Ichinomiya M."/>
            <person name="Sato N."/>
            <person name="Blanc-Mathieu R."/>
            <person name="Endo H."/>
            <person name="Kuwata A."/>
            <person name="Ogata H."/>
        </authorList>
    </citation>
    <scope>NUCLEOTIDE SEQUENCE [LARGE SCALE GENOMIC DNA]</scope>
</reference>
<feature type="transmembrane region" description="Helical" evidence="1">
    <location>
        <begin position="1626"/>
        <end position="1645"/>
    </location>
</feature>